<dbReference type="EMBL" id="JARQWQ010000090">
    <property type="protein sequence ID" value="KAK2552066.1"/>
    <property type="molecule type" value="Genomic_DNA"/>
</dbReference>
<keyword evidence="3" id="KW-1185">Reference proteome</keyword>
<gene>
    <name evidence="2" type="ORF">P5673_026810</name>
</gene>
<feature type="non-terminal residue" evidence="2">
    <location>
        <position position="150"/>
    </location>
</feature>
<sequence length="150" mass="17068">MKGAVVNLCKDDVRRCRFGRRRGPEKNDAIRMPKDAIRIAIFKSSQLFKIAEGQAPKQSSLMKWSEKHDIFLLFMKPISSRREAHKVDTNGKILRVTFAKKRRLPSVSTKSLSGIDTGCYQKKQKKKKKRASEGSSGSNTDETELDQLLK</sequence>
<feature type="region of interest" description="Disordered" evidence="1">
    <location>
        <begin position="104"/>
        <end position="150"/>
    </location>
</feature>
<evidence type="ECO:0000256" key="1">
    <source>
        <dbReference type="SAM" id="MobiDB-lite"/>
    </source>
</evidence>
<dbReference type="AlphaFoldDB" id="A0AAD9Q074"/>
<proteinExistence type="predicted"/>
<evidence type="ECO:0000313" key="3">
    <source>
        <dbReference type="Proteomes" id="UP001249851"/>
    </source>
</evidence>
<dbReference type="Proteomes" id="UP001249851">
    <property type="component" value="Unassembled WGS sequence"/>
</dbReference>
<feature type="compositionally biased region" description="Acidic residues" evidence="1">
    <location>
        <begin position="141"/>
        <end position="150"/>
    </location>
</feature>
<organism evidence="2 3">
    <name type="scientific">Acropora cervicornis</name>
    <name type="common">Staghorn coral</name>
    <dbReference type="NCBI Taxonomy" id="6130"/>
    <lineage>
        <taxon>Eukaryota</taxon>
        <taxon>Metazoa</taxon>
        <taxon>Cnidaria</taxon>
        <taxon>Anthozoa</taxon>
        <taxon>Hexacorallia</taxon>
        <taxon>Scleractinia</taxon>
        <taxon>Astrocoeniina</taxon>
        <taxon>Acroporidae</taxon>
        <taxon>Acropora</taxon>
    </lineage>
</organism>
<comment type="caution">
    <text evidence="2">The sequence shown here is derived from an EMBL/GenBank/DDBJ whole genome shotgun (WGS) entry which is preliminary data.</text>
</comment>
<protein>
    <submittedName>
        <fullName evidence="2">Uncharacterized protein</fullName>
    </submittedName>
</protein>
<reference evidence="2" key="2">
    <citation type="journal article" date="2023" name="Science">
        <title>Genomic signatures of disease resistance in endangered staghorn corals.</title>
        <authorList>
            <person name="Vollmer S.V."/>
            <person name="Selwyn J.D."/>
            <person name="Despard B.A."/>
            <person name="Roesel C.L."/>
        </authorList>
    </citation>
    <scope>NUCLEOTIDE SEQUENCE</scope>
    <source>
        <strain evidence="2">K2</strain>
    </source>
</reference>
<evidence type="ECO:0000313" key="2">
    <source>
        <dbReference type="EMBL" id="KAK2552066.1"/>
    </source>
</evidence>
<reference evidence="2" key="1">
    <citation type="journal article" date="2023" name="G3 (Bethesda)">
        <title>Whole genome assembly and annotation of the endangered Caribbean coral Acropora cervicornis.</title>
        <authorList>
            <person name="Selwyn J.D."/>
            <person name="Vollmer S.V."/>
        </authorList>
    </citation>
    <scope>NUCLEOTIDE SEQUENCE</scope>
    <source>
        <strain evidence="2">K2</strain>
    </source>
</reference>
<accession>A0AAD9Q074</accession>
<name>A0AAD9Q074_ACRCE</name>